<dbReference type="PRINTS" id="PR00081">
    <property type="entry name" value="GDHRDH"/>
</dbReference>
<dbReference type="PANTHER" id="PTHR42760:SF37">
    <property type="entry name" value="CLAVALDEHYDE DEHYDROGENASE"/>
    <property type="match status" value="1"/>
</dbReference>
<gene>
    <name evidence="3" type="ORF">GLOTRDRAFT_133268</name>
</gene>
<dbReference type="AlphaFoldDB" id="S7PUB7"/>
<comment type="similarity">
    <text evidence="1">Belongs to the short-chain dehydrogenases/reductases (SDR) family.</text>
</comment>
<reference evidence="3 4" key="1">
    <citation type="journal article" date="2012" name="Science">
        <title>The Paleozoic origin of enzymatic lignin decomposition reconstructed from 31 fungal genomes.</title>
        <authorList>
            <person name="Floudas D."/>
            <person name="Binder M."/>
            <person name="Riley R."/>
            <person name="Barry K."/>
            <person name="Blanchette R.A."/>
            <person name="Henrissat B."/>
            <person name="Martinez A.T."/>
            <person name="Otillar R."/>
            <person name="Spatafora J.W."/>
            <person name="Yadav J.S."/>
            <person name="Aerts A."/>
            <person name="Benoit I."/>
            <person name="Boyd A."/>
            <person name="Carlson A."/>
            <person name="Copeland A."/>
            <person name="Coutinho P.M."/>
            <person name="de Vries R.P."/>
            <person name="Ferreira P."/>
            <person name="Findley K."/>
            <person name="Foster B."/>
            <person name="Gaskell J."/>
            <person name="Glotzer D."/>
            <person name="Gorecki P."/>
            <person name="Heitman J."/>
            <person name="Hesse C."/>
            <person name="Hori C."/>
            <person name="Igarashi K."/>
            <person name="Jurgens J.A."/>
            <person name="Kallen N."/>
            <person name="Kersten P."/>
            <person name="Kohler A."/>
            <person name="Kuees U."/>
            <person name="Kumar T.K.A."/>
            <person name="Kuo A."/>
            <person name="LaButti K."/>
            <person name="Larrondo L.F."/>
            <person name="Lindquist E."/>
            <person name="Ling A."/>
            <person name="Lombard V."/>
            <person name="Lucas S."/>
            <person name="Lundell T."/>
            <person name="Martin R."/>
            <person name="McLaughlin D.J."/>
            <person name="Morgenstern I."/>
            <person name="Morin E."/>
            <person name="Murat C."/>
            <person name="Nagy L.G."/>
            <person name="Nolan M."/>
            <person name="Ohm R.A."/>
            <person name="Patyshakuliyeva A."/>
            <person name="Rokas A."/>
            <person name="Ruiz-Duenas F.J."/>
            <person name="Sabat G."/>
            <person name="Salamov A."/>
            <person name="Samejima M."/>
            <person name="Schmutz J."/>
            <person name="Slot J.C."/>
            <person name="St John F."/>
            <person name="Stenlid J."/>
            <person name="Sun H."/>
            <person name="Sun S."/>
            <person name="Syed K."/>
            <person name="Tsang A."/>
            <person name="Wiebenga A."/>
            <person name="Young D."/>
            <person name="Pisabarro A."/>
            <person name="Eastwood D.C."/>
            <person name="Martin F."/>
            <person name="Cullen D."/>
            <person name="Grigoriev I.V."/>
            <person name="Hibbett D.S."/>
        </authorList>
    </citation>
    <scope>NUCLEOTIDE SEQUENCE [LARGE SCALE GENOMIC DNA]</scope>
    <source>
        <strain evidence="3 4">ATCC 11539</strain>
    </source>
</reference>
<evidence type="ECO:0000256" key="2">
    <source>
        <dbReference type="ARBA" id="ARBA00023002"/>
    </source>
</evidence>
<evidence type="ECO:0008006" key="5">
    <source>
        <dbReference type="Google" id="ProtNLM"/>
    </source>
</evidence>
<protein>
    <recommendedName>
        <fullName evidence="5">NAD P-binding protein</fullName>
    </recommendedName>
</protein>
<dbReference type="GeneID" id="19302702"/>
<name>S7PUB7_GLOTA</name>
<dbReference type="Gene3D" id="3.40.50.720">
    <property type="entry name" value="NAD(P)-binding Rossmann-like Domain"/>
    <property type="match status" value="1"/>
</dbReference>
<evidence type="ECO:0000313" key="3">
    <source>
        <dbReference type="EMBL" id="EPQ51406.1"/>
    </source>
</evidence>
<organism evidence="3 4">
    <name type="scientific">Gloeophyllum trabeum (strain ATCC 11539 / FP-39264 / Madison 617)</name>
    <name type="common">Brown rot fungus</name>
    <dbReference type="NCBI Taxonomy" id="670483"/>
    <lineage>
        <taxon>Eukaryota</taxon>
        <taxon>Fungi</taxon>
        <taxon>Dikarya</taxon>
        <taxon>Basidiomycota</taxon>
        <taxon>Agaricomycotina</taxon>
        <taxon>Agaricomycetes</taxon>
        <taxon>Gloeophyllales</taxon>
        <taxon>Gloeophyllaceae</taxon>
        <taxon>Gloeophyllum</taxon>
    </lineage>
</organism>
<keyword evidence="2" id="KW-0560">Oxidoreductase</keyword>
<accession>S7PUB7</accession>
<evidence type="ECO:0000256" key="1">
    <source>
        <dbReference type="ARBA" id="ARBA00006484"/>
    </source>
</evidence>
<dbReference type="OMA" id="AGCLEEW"/>
<evidence type="ECO:0000313" key="4">
    <source>
        <dbReference type="Proteomes" id="UP000030669"/>
    </source>
</evidence>
<sequence>MPGRIPRIRPEYPSERGKLVYITGASRGVGQSALDAYARASYPSPPVAELYDVTDEKAVGDSVKKCIEKFGRIDILIANAGFVEKWKKIGAVDPDEWWKTWLNTPISQSLFDQHIERRVQTVNIRGTSNVIRIDHLVVSKGSAVLLSSFGAQLRRVSLSKSASLPDEGVHQLPADRLPPEYGSEGAKVFAVHPGAIVTVLAKGNPSVVQFLKDKMEIGSHAIVRLTCG</sequence>
<dbReference type="CDD" id="cd05233">
    <property type="entry name" value="SDR_c"/>
    <property type="match status" value="1"/>
</dbReference>
<dbReference type="KEGG" id="gtr:GLOTRDRAFT_133268"/>
<dbReference type="SUPFAM" id="SSF51735">
    <property type="entry name" value="NAD(P)-binding Rossmann-fold domains"/>
    <property type="match status" value="1"/>
</dbReference>
<dbReference type="OrthoDB" id="1933717at2759"/>
<keyword evidence="4" id="KW-1185">Reference proteome</keyword>
<dbReference type="HOGENOM" id="CLU_107715_0_0_1"/>
<dbReference type="InterPro" id="IPR036291">
    <property type="entry name" value="NAD(P)-bd_dom_sf"/>
</dbReference>
<dbReference type="GO" id="GO:0016616">
    <property type="term" value="F:oxidoreductase activity, acting on the CH-OH group of donors, NAD or NADP as acceptor"/>
    <property type="evidence" value="ECO:0007669"/>
    <property type="project" value="TreeGrafter"/>
</dbReference>
<dbReference type="EMBL" id="KB469311">
    <property type="protein sequence ID" value="EPQ51406.1"/>
    <property type="molecule type" value="Genomic_DNA"/>
</dbReference>
<dbReference type="InterPro" id="IPR002347">
    <property type="entry name" value="SDR_fam"/>
</dbReference>
<proteinExistence type="inferred from homology"/>
<dbReference type="Pfam" id="PF00106">
    <property type="entry name" value="adh_short"/>
    <property type="match status" value="1"/>
</dbReference>
<dbReference type="PANTHER" id="PTHR42760">
    <property type="entry name" value="SHORT-CHAIN DEHYDROGENASES/REDUCTASES FAMILY MEMBER"/>
    <property type="match status" value="1"/>
</dbReference>
<dbReference type="Proteomes" id="UP000030669">
    <property type="component" value="Unassembled WGS sequence"/>
</dbReference>
<dbReference type="RefSeq" id="XP_007870363.1">
    <property type="nucleotide sequence ID" value="XM_007872172.1"/>
</dbReference>